<dbReference type="EMBL" id="SLZQ01000009">
    <property type="protein sequence ID" value="TCS35809.1"/>
    <property type="molecule type" value="Genomic_DNA"/>
</dbReference>
<evidence type="ECO:0000313" key="1">
    <source>
        <dbReference type="EMBL" id="TCS35809.1"/>
    </source>
</evidence>
<organism evidence="1 2">
    <name type="scientific">Paucimonas lemoignei</name>
    <name type="common">Pseudomonas lemoignei</name>
    <dbReference type="NCBI Taxonomy" id="29443"/>
    <lineage>
        <taxon>Bacteria</taxon>
        <taxon>Pseudomonadati</taxon>
        <taxon>Pseudomonadota</taxon>
        <taxon>Betaproteobacteria</taxon>
        <taxon>Burkholderiales</taxon>
        <taxon>Burkholderiaceae</taxon>
        <taxon>Paucimonas</taxon>
    </lineage>
</organism>
<protein>
    <submittedName>
        <fullName evidence="1">Uncharacterized protein</fullName>
    </submittedName>
</protein>
<accession>A0A4R3HWN8</accession>
<comment type="caution">
    <text evidence="1">The sequence shown here is derived from an EMBL/GenBank/DDBJ whole genome shotgun (WGS) entry which is preliminary data.</text>
</comment>
<gene>
    <name evidence="1" type="ORF">EDC30_109108</name>
</gene>
<dbReference type="Gene3D" id="3.90.1720.10">
    <property type="entry name" value="endopeptidase domain like (from Nostoc punctiforme)"/>
    <property type="match status" value="1"/>
</dbReference>
<dbReference type="RefSeq" id="WP_132259489.1">
    <property type="nucleotide sequence ID" value="NZ_SLZQ01000009.1"/>
</dbReference>
<dbReference type="OrthoDB" id="95478at2"/>
<evidence type="ECO:0000313" key="2">
    <source>
        <dbReference type="Proteomes" id="UP000295382"/>
    </source>
</evidence>
<proteinExistence type="predicted"/>
<dbReference type="AlphaFoldDB" id="A0A4R3HWN8"/>
<keyword evidence="2" id="KW-1185">Reference proteome</keyword>
<sequence length="160" mass="17747">MDIVTIRFTTKWPPNLASLATARLGGSRDFSHSMNIIDGKVFEATMLHGCRVGIPLEVAMQGVAMYQDMYVPVRDKAAAIAWGLEQYGRPYDFAGALGIPFLASEDWANDDAWWCSELSFMQVLKGGTAMLDPNVCKRVTPAHLLMCNFAKSEVVRLRSK</sequence>
<reference evidence="1 2" key="1">
    <citation type="submission" date="2019-03" db="EMBL/GenBank/DDBJ databases">
        <title>Genomic Encyclopedia of Type Strains, Phase IV (KMG-IV): sequencing the most valuable type-strain genomes for metagenomic binning, comparative biology and taxonomic classification.</title>
        <authorList>
            <person name="Goeker M."/>
        </authorList>
    </citation>
    <scope>NUCLEOTIDE SEQUENCE [LARGE SCALE GENOMIC DNA]</scope>
    <source>
        <strain evidence="1 2">DSM 7445</strain>
    </source>
</reference>
<name>A0A4R3HWN8_PAULE</name>
<dbReference type="Proteomes" id="UP000295382">
    <property type="component" value="Unassembled WGS sequence"/>
</dbReference>